<name>A0A162F5H2_9BACI</name>
<dbReference type="InterPro" id="IPR036683">
    <property type="entry name" value="CO_DH_flav_C_dom_sf"/>
</dbReference>
<dbReference type="PANTHER" id="PTHR42659:SF2">
    <property type="entry name" value="XANTHINE DEHYDROGENASE SUBUNIT C-RELATED"/>
    <property type="match status" value="1"/>
</dbReference>
<dbReference type="Proteomes" id="UP000075806">
    <property type="component" value="Unassembled WGS sequence"/>
</dbReference>
<keyword evidence="2" id="KW-0274">FAD</keyword>
<evidence type="ECO:0000256" key="2">
    <source>
        <dbReference type="ARBA" id="ARBA00022827"/>
    </source>
</evidence>
<organism evidence="5 6">
    <name type="scientific">Alkalihalobacillus trypoxylicola</name>
    <dbReference type="NCBI Taxonomy" id="519424"/>
    <lineage>
        <taxon>Bacteria</taxon>
        <taxon>Bacillati</taxon>
        <taxon>Bacillota</taxon>
        <taxon>Bacilli</taxon>
        <taxon>Bacillales</taxon>
        <taxon>Bacillaceae</taxon>
        <taxon>Alkalihalobacillus</taxon>
    </lineage>
</organism>
<evidence type="ECO:0000256" key="1">
    <source>
        <dbReference type="ARBA" id="ARBA00022630"/>
    </source>
</evidence>
<dbReference type="RefSeq" id="WP_061947091.1">
    <property type="nucleotide sequence ID" value="NZ_LTAO01000001.1"/>
</dbReference>
<evidence type="ECO:0000313" key="5">
    <source>
        <dbReference type="EMBL" id="KYG34832.1"/>
    </source>
</evidence>
<dbReference type="SMART" id="SM01092">
    <property type="entry name" value="CO_deh_flav_C"/>
    <property type="match status" value="1"/>
</dbReference>
<evidence type="ECO:0000313" key="6">
    <source>
        <dbReference type="Proteomes" id="UP000075806"/>
    </source>
</evidence>
<dbReference type="EMBL" id="LTAO01000001">
    <property type="protein sequence ID" value="KYG34832.1"/>
    <property type="molecule type" value="Genomic_DNA"/>
</dbReference>
<dbReference type="Gene3D" id="3.30.465.10">
    <property type="match status" value="1"/>
</dbReference>
<dbReference type="STRING" id="519424.AZF04_00410"/>
<comment type="caution">
    <text evidence="5">The sequence shown here is derived from an EMBL/GenBank/DDBJ whole genome shotgun (WGS) entry which is preliminary data.</text>
</comment>
<dbReference type="PANTHER" id="PTHR42659">
    <property type="entry name" value="XANTHINE DEHYDROGENASE SUBUNIT C-RELATED"/>
    <property type="match status" value="1"/>
</dbReference>
<sequence>MSHVPQIWLPVTIEEAWKIKNTFRNNSAYIAGGTILRLQEEKGISKPDHLISLREIPSLQEVSHSQNDFLSIGSNVTLSYLLKHPFIQKYQNSLISAVKEIAAPGIRNQATIGGNIGYQYGDLIHVLLSLNAQILWYDGVSEQTSLLHEFLELMINQAETFSNAIIINILIPNRAADYDHTFYFEKIGRREAFTPSIISISCYLELQKGFKIDECRIAVSSSQHFPERLLRTERLMKGKTLTKEEINEMYKVILLEYNPVDDPFASAEYKKRMAANLLASFLVEKLLERSEIHS</sequence>
<evidence type="ECO:0000259" key="4">
    <source>
        <dbReference type="PROSITE" id="PS51387"/>
    </source>
</evidence>
<dbReference type="Pfam" id="PF00941">
    <property type="entry name" value="FAD_binding_5"/>
    <property type="match status" value="1"/>
</dbReference>
<feature type="domain" description="FAD-binding PCMH-type" evidence="4">
    <location>
        <begin position="1"/>
        <end position="176"/>
    </location>
</feature>
<reference evidence="5" key="1">
    <citation type="submission" date="2016-02" db="EMBL/GenBank/DDBJ databases">
        <title>Genome sequence of Bacillus trypoxylicola KCTC 13244(T).</title>
        <authorList>
            <person name="Jeong H."/>
            <person name="Park S.-H."/>
            <person name="Choi S.-K."/>
        </authorList>
    </citation>
    <scope>NUCLEOTIDE SEQUENCE [LARGE SCALE GENOMIC DNA]</scope>
    <source>
        <strain evidence="5">KCTC 13244</strain>
    </source>
</reference>
<evidence type="ECO:0000256" key="3">
    <source>
        <dbReference type="ARBA" id="ARBA00023002"/>
    </source>
</evidence>
<dbReference type="OrthoDB" id="9774454at2"/>
<keyword evidence="1" id="KW-0285">Flavoprotein</keyword>
<accession>A0A162F5H2</accession>
<dbReference type="InterPro" id="IPR051312">
    <property type="entry name" value="Diverse_Substr_Oxidored"/>
</dbReference>
<dbReference type="GO" id="GO:0016491">
    <property type="term" value="F:oxidoreductase activity"/>
    <property type="evidence" value="ECO:0007669"/>
    <property type="project" value="UniProtKB-KW"/>
</dbReference>
<proteinExistence type="predicted"/>
<dbReference type="InterPro" id="IPR036318">
    <property type="entry name" value="FAD-bd_PCMH-like_sf"/>
</dbReference>
<gene>
    <name evidence="5" type="ORF">AZF04_00410</name>
</gene>
<dbReference type="InterPro" id="IPR016169">
    <property type="entry name" value="FAD-bd_PCMH_sub2"/>
</dbReference>
<dbReference type="SUPFAM" id="SSF56176">
    <property type="entry name" value="FAD-binding/transporter-associated domain-like"/>
    <property type="match status" value="1"/>
</dbReference>
<dbReference type="AlphaFoldDB" id="A0A162F5H2"/>
<protein>
    <recommendedName>
        <fullName evidence="4">FAD-binding PCMH-type domain-containing protein</fullName>
    </recommendedName>
</protein>
<dbReference type="Pfam" id="PF03450">
    <property type="entry name" value="CO_deh_flav_C"/>
    <property type="match status" value="1"/>
</dbReference>
<dbReference type="InterPro" id="IPR016166">
    <property type="entry name" value="FAD-bd_PCMH"/>
</dbReference>
<keyword evidence="6" id="KW-1185">Reference proteome</keyword>
<dbReference type="Gene3D" id="3.30.390.50">
    <property type="entry name" value="CO dehydrogenase flavoprotein, C-terminal domain"/>
    <property type="match status" value="1"/>
</dbReference>
<keyword evidence="3" id="KW-0560">Oxidoreductase</keyword>
<dbReference type="PROSITE" id="PS51387">
    <property type="entry name" value="FAD_PCMH"/>
    <property type="match status" value="1"/>
</dbReference>
<dbReference type="InterPro" id="IPR002346">
    <property type="entry name" value="Mopterin_DH_FAD-bd"/>
</dbReference>
<dbReference type="SUPFAM" id="SSF55447">
    <property type="entry name" value="CO dehydrogenase flavoprotein C-terminal domain-like"/>
    <property type="match status" value="1"/>
</dbReference>
<dbReference type="GO" id="GO:0071949">
    <property type="term" value="F:FAD binding"/>
    <property type="evidence" value="ECO:0007669"/>
    <property type="project" value="InterPro"/>
</dbReference>
<dbReference type="InterPro" id="IPR005107">
    <property type="entry name" value="CO_DH_flav_C"/>
</dbReference>